<reference evidence="9 10" key="1">
    <citation type="journal article" date="2022" name="Nat. Microbiol.">
        <title>The microbiome of a bacterivorous marine choanoflagellate contains a resource-demanding obligate bacterial associate.</title>
        <authorList>
            <person name="Needham D.M."/>
            <person name="Poirier C."/>
            <person name="Bachy C."/>
            <person name="George E.E."/>
            <person name="Wilken S."/>
            <person name="Yung C.C.M."/>
            <person name="Limardo A.J."/>
            <person name="Morando M."/>
            <person name="Sudek L."/>
            <person name="Malmstrom R.R."/>
            <person name="Keeling P.J."/>
            <person name="Santoro A.E."/>
            <person name="Worden A.Z."/>
        </authorList>
    </citation>
    <scope>NUCLEOTIDE SEQUENCE [LARGE SCALE GENOMIC DNA]</scope>
    <source>
        <strain evidence="9 10">Comchoano-1</strain>
    </source>
</reference>
<keyword evidence="3 8" id="KW-0699">rRNA-binding</keyword>
<organism evidence="9 10">
    <name type="scientific">Candidatus Comchoanobacter bicostacola</name>
    <dbReference type="NCBI Taxonomy" id="2919598"/>
    <lineage>
        <taxon>Bacteria</taxon>
        <taxon>Pseudomonadati</taxon>
        <taxon>Pseudomonadota</taxon>
        <taxon>Gammaproteobacteria</taxon>
        <taxon>Candidatus Comchoanobacterales</taxon>
        <taxon>Candidatus Comchoanobacteraceae</taxon>
        <taxon>Candidatus Comchoanobacter</taxon>
    </lineage>
</organism>
<evidence type="ECO:0000256" key="5">
    <source>
        <dbReference type="ARBA" id="ARBA00022980"/>
    </source>
</evidence>
<dbReference type="InterPro" id="IPR016180">
    <property type="entry name" value="Ribosomal_uL16_dom"/>
</dbReference>
<keyword evidence="5 7" id="KW-0689">Ribosomal protein</keyword>
<dbReference type="Gene3D" id="3.90.1170.10">
    <property type="entry name" value="Ribosomal protein L10e/L16"/>
    <property type="match status" value="1"/>
</dbReference>
<dbReference type="GO" id="GO:0005840">
    <property type="term" value="C:ribosome"/>
    <property type="evidence" value="ECO:0007669"/>
    <property type="project" value="UniProtKB-KW"/>
</dbReference>
<comment type="subunit">
    <text evidence="8">Part of the 50S ribosomal subunit.</text>
</comment>
<dbReference type="NCBIfam" id="TIGR01164">
    <property type="entry name" value="rplP_bact"/>
    <property type="match status" value="1"/>
</dbReference>
<keyword evidence="4 8" id="KW-0694">RNA-binding</keyword>
<evidence type="ECO:0000256" key="3">
    <source>
        <dbReference type="ARBA" id="ARBA00022730"/>
    </source>
</evidence>
<dbReference type="CDD" id="cd01433">
    <property type="entry name" value="Ribosomal_L16_L10e"/>
    <property type="match status" value="1"/>
</dbReference>
<dbReference type="InterPro" id="IPR036920">
    <property type="entry name" value="Ribosomal_uL16_sf"/>
</dbReference>
<keyword evidence="6 7" id="KW-0687">Ribonucleoprotein</keyword>
<evidence type="ECO:0000256" key="1">
    <source>
        <dbReference type="ARBA" id="ARBA00008931"/>
    </source>
</evidence>
<evidence type="ECO:0000256" key="4">
    <source>
        <dbReference type="ARBA" id="ARBA00022884"/>
    </source>
</evidence>
<sequence length="141" mass="15846">MQNPPKNRKFRVARKGRNRGMARSSKLHFLDYGIVSDGRGRLNARQIEATRRALIKVTKRGTARIIIRVFPDIPVSKKPLEVRQGRGKGPVDHYAFNVKPGTVIMEIGGVEEEVAKEAVKLGAAKLPFKVKFAKREVTENE</sequence>
<evidence type="ECO:0000256" key="6">
    <source>
        <dbReference type="ARBA" id="ARBA00023274"/>
    </source>
</evidence>
<comment type="function">
    <text evidence="8">Binds 23S rRNA and is also seen to make contacts with the A and possibly P site tRNAs.</text>
</comment>
<dbReference type="Pfam" id="PF00252">
    <property type="entry name" value="Ribosomal_L16"/>
    <property type="match status" value="1"/>
</dbReference>
<comment type="similarity">
    <text evidence="1 7">Belongs to the universal ribosomal protein uL16 family.</text>
</comment>
<dbReference type="Proteomes" id="UP001055955">
    <property type="component" value="Chromosome"/>
</dbReference>
<name>A0ABY5DIW7_9GAMM</name>
<keyword evidence="2 8" id="KW-0820">tRNA-binding</keyword>
<dbReference type="PANTHER" id="PTHR12220">
    <property type="entry name" value="50S/60S RIBOSOMAL PROTEIN L16"/>
    <property type="match status" value="1"/>
</dbReference>
<gene>
    <name evidence="9" type="primary">rplP</name>
    <name evidence="9" type="ORF">MMH89_03510</name>
</gene>
<dbReference type="InterPro" id="IPR000114">
    <property type="entry name" value="Ribosomal_uL16_bact-type"/>
</dbReference>
<keyword evidence="10" id="KW-1185">Reference proteome</keyword>
<accession>A0ABY5DIW7</accession>
<dbReference type="PANTHER" id="PTHR12220:SF13">
    <property type="entry name" value="LARGE RIBOSOMAL SUBUNIT PROTEIN UL16M"/>
    <property type="match status" value="1"/>
</dbReference>
<protein>
    <recommendedName>
        <fullName evidence="8">50S ribosomal protein L16</fullName>
    </recommendedName>
</protein>
<evidence type="ECO:0000256" key="2">
    <source>
        <dbReference type="ARBA" id="ARBA00022555"/>
    </source>
</evidence>
<dbReference type="EMBL" id="CP092900">
    <property type="protein sequence ID" value="UTC24291.1"/>
    <property type="molecule type" value="Genomic_DNA"/>
</dbReference>
<proteinExistence type="inferred from homology"/>
<dbReference type="RefSeq" id="WP_258568075.1">
    <property type="nucleotide sequence ID" value="NZ_CP092900.1"/>
</dbReference>
<evidence type="ECO:0000313" key="9">
    <source>
        <dbReference type="EMBL" id="UTC24291.1"/>
    </source>
</evidence>
<dbReference type="InterPro" id="IPR047873">
    <property type="entry name" value="Ribosomal_uL16"/>
</dbReference>
<evidence type="ECO:0000256" key="7">
    <source>
        <dbReference type="RuleBase" id="RU004413"/>
    </source>
</evidence>
<dbReference type="PRINTS" id="PR00060">
    <property type="entry name" value="RIBOSOMALL16"/>
</dbReference>
<dbReference type="SUPFAM" id="SSF54686">
    <property type="entry name" value="Ribosomal protein L16p/L10e"/>
    <property type="match status" value="1"/>
</dbReference>
<evidence type="ECO:0000313" key="10">
    <source>
        <dbReference type="Proteomes" id="UP001055955"/>
    </source>
</evidence>
<evidence type="ECO:0000256" key="8">
    <source>
        <dbReference type="RuleBase" id="RU004414"/>
    </source>
</evidence>